<dbReference type="Proteomes" id="UP000198844">
    <property type="component" value="Unassembled WGS sequence"/>
</dbReference>
<accession>A0A1I7EAJ4</accession>
<sequence length="1778" mass="194040">MHMIMTKTVDSHMTSAMRPESNVPEPGSEKATAESTDAKSFGGARTSRRAGDQPLATSPAAAGPAGALLEGHVGAQYLLPLLSGGEARGLPGVVVTRVAFQRASLNHPMDDVIVTGSDRQGRAATLEVQAKRTVAFTASDPVFADVVALACRVAAKPDFSATRHEIAVAIARTSTKIEQHIQDVLRWAREYQRTDDFFRRLGQPGGAHQTMRTFVETFRFLMSEADAPHDDAAVRLLLSRFQVLAFDMEQPGSICALLARERCAVQLAPADAGRAGELWDSLQQIALEVDAAGGDIDAPTLRDRLVCERGYRFAGDRRLHVARQRIAEIADNTLAGISSCVRGVTIDRADRVAAALAALERGRYLEIRGAGGVGKSGVLKDLAQRIGVESRVVVIAPHRVPGGGWAALQAQLGCEVDARELLADIAGDGGGTLFIDGVDRFDDPGQRATVADLIRAAAEVPGFNVVVTARLDFDADARMWLPAHALQKLREAQPLVVEDLRDEEVSWLCSADPALAALLRAGHPAEKLVRNLYRLDRLARGVTTDHSGLFSEAQMARQWWTTGDTANAAGRLERRRVLRSLAVHSLGSSAPMDTGDSSADAVAALTESGSLRALSSIHFEPAHDVLRDWAIGCLLFDEPVHFGAMTLENPASVRLLRGVELAARLHAEFGSDEKPWRTLLERVSIPEAHGSWRRVALLALARSERSEEVLNRCLPALAEGNAHSLADLVRAAITVDSQSAAAIWSALGADTSKLSDDFVAPLGPTWPNIIMWSISIGDRLPNSAVPQFVDLYSRWCIALAGMDKWSPVLVARLYKWLVEVEAKNHPRASEFSAWKKAADTPGLSMTAAQESDLRTAFLMWCKLRPADAESYLQGLIAHPHRHVLFRQLLPFIGTASYAAPRALADLFLESLPERDDEDADRALRMQDVFSGWDLEYFPHSPARTPFLDLLQANKEQGLRLVRGVIAHAVKRRSLGLEPGDNCIEIPFSTGKRSFPWCQSYTWSRSQGSNIVASALLALEAWAHLQIERGEAVHAVVDDILGPAGSAAAYVLVAVDVMLSHWPKTRECIWPFAASARLLAMDRERYAYDVVNGSTTHPVWVHPEPAGAMKLDDLLRRPSRSTPLDAVLSDFGLSGPANVREAMQKALQSDVATFGAPDEESRGIADPKFAAMSALNWLDSANYVPRGITEDGQPTFEYVTPAEERRLLAKFREKTHQSNAEVSIRGQLMRALTESRCSAQLLEQGVKWANQHMFESQTDANRNEQEFTEITRFIVAALVMRDGSPELKAAHGEWARAQLAEAATRNTDETSFPKQLPYNAYAIAAIGYLATYREDFQPGDLQSLLGLAAERGTGMTSVLRAEASFGRQPSPELTRSMIRLGFTSAIYAVRRRDDDDVGGIDEYVARQQALEDDRREVERAKLGRAVGAELDWLSGEGPEPDWPDFPDPNQPKERRGISLGKVRPQQKRLDATSRTFALDAAAAAQWLSLATELWRACRPDLLRALVRHCWPWTADANGVGCGPDEEPGELASGWNDAYFEAAVVAAVLSGDAAIKEDVLDRVVQLPEERFFDAMEAVLHALDQAWLTGELVSDGAAVSVHEALAQRLVSTQSWRHLTRKCSTGIEIHLGGAVAAVFLAQHLIGKGPRCYVPPAEASRVDSLLPTLTQLAELADGSTFVSIAFLGLLEIDPQESRLLFIARAARAWWGAHGANGEFWIDYGIARRLCEWIDKAVLDKKELSAPLFSTDLTAVTDILIKCGTPLARGLEERLASRRAAAGE</sequence>
<proteinExistence type="predicted"/>
<reference evidence="2 3" key="1">
    <citation type="submission" date="2016-10" db="EMBL/GenBank/DDBJ databases">
        <authorList>
            <person name="de Groot N.N."/>
        </authorList>
    </citation>
    <scope>NUCLEOTIDE SEQUENCE [LARGE SCALE GENOMIC DNA]</scope>
    <source>
        <strain evidence="2 3">LMG 27731</strain>
    </source>
</reference>
<feature type="region of interest" description="Disordered" evidence="1">
    <location>
        <begin position="1"/>
        <end position="61"/>
    </location>
</feature>
<evidence type="ECO:0008006" key="4">
    <source>
        <dbReference type="Google" id="ProtNLM"/>
    </source>
</evidence>
<organism evidence="2 3">
    <name type="scientific">Paraburkholderia aspalathi</name>
    <dbReference type="NCBI Taxonomy" id="1324617"/>
    <lineage>
        <taxon>Bacteria</taxon>
        <taxon>Pseudomonadati</taxon>
        <taxon>Pseudomonadota</taxon>
        <taxon>Betaproteobacteria</taxon>
        <taxon>Burkholderiales</taxon>
        <taxon>Burkholderiaceae</taxon>
        <taxon>Paraburkholderia</taxon>
    </lineage>
</organism>
<protein>
    <recommendedName>
        <fullName evidence="4">AAA+ ATPase domain-containing protein</fullName>
    </recommendedName>
</protein>
<dbReference type="EMBL" id="FPBH01000015">
    <property type="protein sequence ID" value="SFU20986.1"/>
    <property type="molecule type" value="Genomic_DNA"/>
</dbReference>
<evidence type="ECO:0000313" key="3">
    <source>
        <dbReference type="Proteomes" id="UP000198844"/>
    </source>
</evidence>
<evidence type="ECO:0000256" key="1">
    <source>
        <dbReference type="SAM" id="MobiDB-lite"/>
    </source>
</evidence>
<dbReference type="InterPro" id="IPR027417">
    <property type="entry name" value="P-loop_NTPase"/>
</dbReference>
<gene>
    <name evidence="2" type="ORF">SAMN05192563_1015159</name>
</gene>
<dbReference type="SUPFAM" id="SSF52540">
    <property type="entry name" value="P-loop containing nucleoside triphosphate hydrolases"/>
    <property type="match status" value="1"/>
</dbReference>
<evidence type="ECO:0000313" key="2">
    <source>
        <dbReference type="EMBL" id="SFU20986.1"/>
    </source>
</evidence>
<feature type="region of interest" description="Disordered" evidence="1">
    <location>
        <begin position="1431"/>
        <end position="1463"/>
    </location>
</feature>
<name>A0A1I7EAJ4_9BURK</name>